<feature type="coiled-coil region" evidence="1">
    <location>
        <begin position="203"/>
        <end position="255"/>
    </location>
</feature>
<gene>
    <name evidence="3" type="ORF">NP590_17930</name>
</gene>
<feature type="coiled-coil region" evidence="1">
    <location>
        <begin position="515"/>
        <end position="562"/>
    </location>
</feature>
<keyword evidence="1" id="KW-0175">Coiled coil</keyword>
<evidence type="ECO:0000259" key="2">
    <source>
        <dbReference type="Pfam" id="PF13476"/>
    </source>
</evidence>
<feature type="coiled-coil region" evidence="1">
    <location>
        <begin position="986"/>
        <end position="1054"/>
    </location>
</feature>
<feature type="coiled-coil region" evidence="1">
    <location>
        <begin position="741"/>
        <end position="796"/>
    </location>
</feature>
<dbReference type="Pfam" id="PF13476">
    <property type="entry name" value="AAA_23"/>
    <property type="match status" value="1"/>
</dbReference>
<organism evidence="3 4">
    <name type="scientific">Methylomonas subterranea</name>
    <dbReference type="NCBI Taxonomy" id="2952225"/>
    <lineage>
        <taxon>Bacteria</taxon>
        <taxon>Pseudomonadati</taxon>
        <taxon>Pseudomonadota</taxon>
        <taxon>Gammaproteobacteria</taxon>
        <taxon>Methylococcales</taxon>
        <taxon>Methylococcaceae</taxon>
        <taxon>Methylomonas</taxon>
    </lineage>
</organism>
<dbReference type="RefSeq" id="WP_256604034.1">
    <property type="nucleotide sequence ID" value="NZ_JANIBJ010000043.1"/>
</dbReference>
<reference evidence="3 4" key="1">
    <citation type="submission" date="2022-07" db="EMBL/GenBank/DDBJ databases">
        <title>Methylomonas rivi sp. nov., Methylomonas rosea sp. nov., Methylomonas aureus sp. nov. and Methylomonas subterranea sp. nov., four novel methanotrophs isolated from a freshwater creek and the deep terrestrial subsurface.</title>
        <authorList>
            <person name="Abin C."/>
            <person name="Sankaranarayanan K."/>
            <person name="Garner C."/>
            <person name="Sindelar R."/>
            <person name="Kotary K."/>
            <person name="Garner R."/>
            <person name="Barclay S."/>
            <person name="Lawson P."/>
            <person name="Krumholz L."/>
        </authorList>
    </citation>
    <scope>NUCLEOTIDE SEQUENCE [LARGE SCALE GENOMIC DNA]</scope>
    <source>
        <strain evidence="3 4">SURF-2</strain>
    </source>
</reference>
<evidence type="ECO:0000256" key="1">
    <source>
        <dbReference type="SAM" id="Coils"/>
    </source>
</evidence>
<evidence type="ECO:0000313" key="4">
    <source>
        <dbReference type="Proteomes" id="UP001524499"/>
    </source>
</evidence>
<feature type="coiled-coil region" evidence="1">
    <location>
        <begin position="316"/>
        <end position="378"/>
    </location>
</feature>
<proteinExistence type="predicted"/>
<keyword evidence="4" id="KW-1185">Reference proteome</keyword>
<dbReference type="PANTHER" id="PTHR32114:SF2">
    <property type="entry name" value="ABC TRANSPORTER ABCH.3"/>
    <property type="match status" value="1"/>
</dbReference>
<evidence type="ECO:0000313" key="3">
    <source>
        <dbReference type="EMBL" id="MCQ8105993.1"/>
    </source>
</evidence>
<dbReference type="EMBL" id="JANIBJ010000043">
    <property type="protein sequence ID" value="MCQ8105993.1"/>
    <property type="molecule type" value="Genomic_DNA"/>
</dbReference>
<dbReference type="InterPro" id="IPR027417">
    <property type="entry name" value="P-loop_NTPase"/>
</dbReference>
<feature type="domain" description="Rad50/SbcC-type AAA" evidence="2">
    <location>
        <begin position="6"/>
        <end position="225"/>
    </location>
</feature>
<dbReference type="PANTHER" id="PTHR32114">
    <property type="entry name" value="ABC TRANSPORTER ABCH.3"/>
    <property type="match status" value="1"/>
</dbReference>
<dbReference type="SUPFAM" id="SSF52540">
    <property type="entry name" value="P-loop containing nucleoside triphosphate hydrolases"/>
    <property type="match status" value="1"/>
</dbReference>
<dbReference type="InterPro" id="IPR038729">
    <property type="entry name" value="Rad50/SbcC_AAA"/>
</dbReference>
<comment type="caution">
    <text evidence="3">The sequence shown here is derived from an EMBL/GenBank/DDBJ whole genome shotgun (WGS) entry which is preliminary data.</text>
</comment>
<dbReference type="Proteomes" id="UP001524499">
    <property type="component" value="Unassembled WGS sequence"/>
</dbReference>
<name>A0ABT1TLA4_9GAMM</name>
<accession>A0ABT1TLA4</accession>
<dbReference type="Pfam" id="PF13558">
    <property type="entry name" value="SbcC_Walker_B"/>
    <property type="match status" value="1"/>
</dbReference>
<protein>
    <submittedName>
        <fullName evidence="3">AAA family ATPase</fullName>
    </submittedName>
</protein>
<sequence>MKILAIRGKNLASLAGEFAIDFLQPPLASAGLFAISGPTGAGKSTLLDALCLALFDKTPRLHQAGSRGVQLRDVGDETLPPNDSRNLLRRGCAEGYAEVEFIGNDRQHYRSRWSVRRARLRTDGKLQATDMELFRLPDQQPIGGKKTEVQEAIVERLGLSFEQFTRAVLLAQNEFSVFLKAPDDERASLLETLTGTHEYSRISIRAFERAKQERQKLEALQQQLVSQQPLAEDQREALLGQIQVAQTAVDTAQNQKSELDGHLDWHRRYRALQTAEQQAQSQWQQAQQSHEHAQPQRQHLALIESLQAARPFLVDLDRLQSECAEMQTQLAKAEQMVTSVTALHEQALLNQANAETHVQQAEQQKSAAEQDIVQARSLDAQIQTLQPQHLKQQQDKLTAVQQMADLRRKYHHTQQNEQQLTGELVLCQTWLNQYQHWLILSEQWPRWDTLFRQGKILNGEMHTARSVLTQSESALAQADAAAQTARHALDVLLPQLSAAELQWQTADAEAKGFDADALTQTSERQQLRLSQLRQADTVWRELARLKSEVDQKTTTLQTVSAQQHQASAALQDVETALPRLIASHEQATKMLELAKLACSERVEALRAQLKPDTECPVCGAMQHPFAEHDHPLRHELQALEREVEACCQRRQQAESDRQRWQLDIAHCDQTIQATHDLLATLSRQVESQQQSGLALAAALSIADMPDEGIAVWLAQETLATEQVLQGVGESLKAMSAVMKVRDQAYAKLEQLKSQQQSLQQQWEQAKVDRLSADQALVKARDNLQALSLKLEQVLDELDGAFDDSSWRQAWQTDAEGFYQTCLQNAQAWHSHHQQQAQLSQKLSILQTELQALQGQVTQAEQRQAEADAAFAAIDAELVAKQQLRQGLLNGRSVTEVEQALVKTLNNAKTKLQSAVTAVQDAVTKLATAREAVSQITQSLTARQTALHAADAAVSSWLQTFNATHPNRAALGLDDLRRYLLKDAAWLQREREVLQQLDQTLMQAQTVLAERRAQCEHQLQLRRSLESFESLEIQLTDLAEQIKALTKQLSDLHLQRRLDDERRQACAGLQTQIAAQTAVNDTWAKLSSLIGSADGKRFRNIAQQLTLDILLGYANQHLKDLSRRYCLERVNDNLALQVVDQDMGDEIRSVHSLSGGESFLLSLALALGLASLSSNRVCVESLFIDEGFGSLDADTLRVAMDALDSLQAMGRKVGVISHVQEMTERIGTRIEVKRVGSGLSNVRVI</sequence>
<feature type="coiled-coil region" evidence="1">
    <location>
        <begin position="835"/>
        <end position="869"/>
    </location>
</feature>
<dbReference type="Gene3D" id="3.40.50.300">
    <property type="entry name" value="P-loop containing nucleotide triphosphate hydrolases"/>
    <property type="match status" value="2"/>
</dbReference>